<sequence>DSSILISEVWYYFQKTFNESGLEVYQLYQLIEIPLIQRSDAEKNAEKSYQIINKLFKRTKDQYYQLIEKNIDEAMKFREVIRT</sequence>
<keyword evidence="2" id="KW-1185">Reference proteome</keyword>
<feature type="non-terminal residue" evidence="1">
    <location>
        <position position="83"/>
    </location>
</feature>
<dbReference type="AlphaFoldDB" id="A0A9N9JWV0"/>
<name>A0A9N9JWV0_9GLOM</name>
<dbReference type="EMBL" id="CAJVPY010035735">
    <property type="protein sequence ID" value="CAG8801344.1"/>
    <property type="molecule type" value="Genomic_DNA"/>
</dbReference>
<feature type="non-terminal residue" evidence="1">
    <location>
        <position position="1"/>
    </location>
</feature>
<reference evidence="1" key="1">
    <citation type="submission" date="2021-06" db="EMBL/GenBank/DDBJ databases">
        <authorList>
            <person name="Kallberg Y."/>
            <person name="Tangrot J."/>
            <person name="Rosling A."/>
        </authorList>
    </citation>
    <scope>NUCLEOTIDE SEQUENCE</scope>
    <source>
        <strain evidence="1">MA453B</strain>
    </source>
</reference>
<organism evidence="1 2">
    <name type="scientific">Dentiscutata erythropus</name>
    <dbReference type="NCBI Taxonomy" id="1348616"/>
    <lineage>
        <taxon>Eukaryota</taxon>
        <taxon>Fungi</taxon>
        <taxon>Fungi incertae sedis</taxon>
        <taxon>Mucoromycota</taxon>
        <taxon>Glomeromycotina</taxon>
        <taxon>Glomeromycetes</taxon>
        <taxon>Diversisporales</taxon>
        <taxon>Gigasporaceae</taxon>
        <taxon>Dentiscutata</taxon>
    </lineage>
</organism>
<dbReference type="Proteomes" id="UP000789405">
    <property type="component" value="Unassembled WGS sequence"/>
</dbReference>
<gene>
    <name evidence="1" type="ORF">DERYTH_LOCUS23441</name>
</gene>
<evidence type="ECO:0000313" key="1">
    <source>
        <dbReference type="EMBL" id="CAG8801344.1"/>
    </source>
</evidence>
<proteinExistence type="predicted"/>
<protein>
    <submittedName>
        <fullName evidence="1">21926_t:CDS:1</fullName>
    </submittedName>
</protein>
<evidence type="ECO:0000313" key="2">
    <source>
        <dbReference type="Proteomes" id="UP000789405"/>
    </source>
</evidence>
<accession>A0A9N9JWV0</accession>
<comment type="caution">
    <text evidence="1">The sequence shown here is derived from an EMBL/GenBank/DDBJ whole genome shotgun (WGS) entry which is preliminary data.</text>
</comment>
<dbReference type="OrthoDB" id="10359512at2759"/>